<dbReference type="RefSeq" id="WP_077359920.1">
    <property type="nucleotide sequence ID" value="NZ_MQMF01000001.1"/>
</dbReference>
<comment type="caution">
    <text evidence="1">The sequence shown here is derived from an EMBL/GenBank/DDBJ whole genome shotgun (WGS) entry which is preliminary data.</text>
</comment>
<accession>A0A1V3GBV9</accession>
<dbReference type="EMBL" id="MQMF01000001">
    <property type="protein sequence ID" value="OOE14366.1"/>
    <property type="molecule type" value="Genomic_DNA"/>
</dbReference>
<protein>
    <submittedName>
        <fullName evidence="1">Uncharacterized protein</fullName>
    </submittedName>
</protein>
<evidence type="ECO:0000313" key="1">
    <source>
        <dbReference type="EMBL" id="OOE14366.1"/>
    </source>
</evidence>
<dbReference type="AlphaFoldDB" id="A0A1V3GBV9"/>
<dbReference type="Proteomes" id="UP000188597">
    <property type="component" value="Unassembled WGS sequence"/>
</dbReference>
<evidence type="ECO:0000313" key="2">
    <source>
        <dbReference type="Proteomes" id="UP000188597"/>
    </source>
</evidence>
<name>A0A1V3GBV9_9BACL</name>
<gene>
    <name evidence="1" type="ORF">UN64_03970</name>
</gene>
<reference evidence="1 2" key="1">
    <citation type="submission" date="2016-11" db="EMBL/GenBank/DDBJ databases">
        <authorList>
            <person name="Jaros S."/>
            <person name="Januszkiewicz K."/>
            <person name="Wedrychowicz H."/>
        </authorList>
    </citation>
    <scope>NUCLEOTIDE SEQUENCE [LARGE SCALE GENOMIC DNA]</scope>
    <source>
        <strain evidence="1 2">Con a/3</strain>
    </source>
</reference>
<sequence length="69" mass="8655">MKRLDIHEWDEIFYNMEHKEGYSKWDWIKVVWVDNSNKWCICYRDEILENGYETEMQALDRCEYLESIL</sequence>
<organism evidence="1 2">
    <name type="scientific">Fictibacillus arsenicus</name>
    <dbReference type="NCBI Taxonomy" id="255247"/>
    <lineage>
        <taxon>Bacteria</taxon>
        <taxon>Bacillati</taxon>
        <taxon>Bacillota</taxon>
        <taxon>Bacilli</taxon>
        <taxon>Bacillales</taxon>
        <taxon>Fictibacillaceae</taxon>
        <taxon>Fictibacillus</taxon>
    </lineage>
</organism>
<proteinExistence type="predicted"/>
<dbReference type="OrthoDB" id="9846075at2"/>